<accession>A0A834J819</accession>
<dbReference type="EMBL" id="JACSEA010000017">
    <property type="protein sequence ID" value="KAF7383559.1"/>
    <property type="molecule type" value="Genomic_DNA"/>
</dbReference>
<dbReference type="Proteomes" id="UP000614350">
    <property type="component" value="Unassembled WGS sequence"/>
</dbReference>
<keyword evidence="2" id="KW-1185">Reference proteome</keyword>
<gene>
    <name evidence="1" type="ORF">HZH66_012909</name>
</gene>
<comment type="caution">
    <text evidence="1">The sequence shown here is derived from an EMBL/GenBank/DDBJ whole genome shotgun (WGS) entry which is preliminary data.</text>
</comment>
<protein>
    <submittedName>
        <fullName evidence="1">Uncharacterized protein</fullName>
    </submittedName>
</protein>
<reference evidence="1" key="1">
    <citation type="journal article" date="2020" name="G3 (Bethesda)">
        <title>High-Quality Assemblies for Three Invasive Social Wasps from the &lt;i&gt;Vespula&lt;/i&gt; Genus.</title>
        <authorList>
            <person name="Harrop T.W.R."/>
            <person name="Guhlin J."/>
            <person name="McLaughlin G.M."/>
            <person name="Permina E."/>
            <person name="Stockwell P."/>
            <person name="Gilligan J."/>
            <person name="Le Lec M.F."/>
            <person name="Gruber M.A.M."/>
            <person name="Quinn O."/>
            <person name="Lovegrove M."/>
            <person name="Duncan E.J."/>
            <person name="Remnant E.J."/>
            <person name="Van Eeckhoven J."/>
            <person name="Graham B."/>
            <person name="Knapp R.A."/>
            <person name="Langford K.W."/>
            <person name="Kronenberg Z."/>
            <person name="Press M.O."/>
            <person name="Eacker S.M."/>
            <person name="Wilson-Rankin E.E."/>
            <person name="Purcell J."/>
            <person name="Lester P.J."/>
            <person name="Dearden P.K."/>
        </authorList>
    </citation>
    <scope>NUCLEOTIDE SEQUENCE</scope>
    <source>
        <strain evidence="1">Marl-1</strain>
    </source>
</reference>
<name>A0A834J819_VESVU</name>
<evidence type="ECO:0000313" key="2">
    <source>
        <dbReference type="Proteomes" id="UP000614350"/>
    </source>
</evidence>
<evidence type="ECO:0000313" key="1">
    <source>
        <dbReference type="EMBL" id="KAF7383559.1"/>
    </source>
</evidence>
<organism evidence="1 2">
    <name type="scientific">Vespula vulgaris</name>
    <name type="common">Yellow jacket</name>
    <name type="synonym">Wasp</name>
    <dbReference type="NCBI Taxonomy" id="7454"/>
    <lineage>
        <taxon>Eukaryota</taxon>
        <taxon>Metazoa</taxon>
        <taxon>Ecdysozoa</taxon>
        <taxon>Arthropoda</taxon>
        <taxon>Hexapoda</taxon>
        <taxon>Insecta</taxon>
        <taxon>Pterygota</taxon>
        <taxon>Neoptera</taxon>
        <taxon>Endopterygota</taxon>
        <taxon>Hymenoptera</taxon>
        <taxon>Apocrita</taxon>
        <taxon>Aculeata</taxon>
        <taxon>Vespoidea</taxon>
        <taxon>Vespidae</taxon>
        <taxon>Vespinae</taxon>
        <taxon>Vespula</taxon>
    </lineage>
</organism>
<sequence>MTQQRSLQRFSTIELEKFDTIDRNVIELEQLSPIQTNVLKKDTKLAEVTGLISRLFPHNPENHAFNFPTDRPCMAISKVRISIRKSTLRSEATRFIK</sequence>
<proteinExistence type="predicted"/>
<dbReference type="AlphaFoldDB" id="A0A834J819"/>